<feature type="domain" description="CusB-like beta-barrel" evidence="5">
    <location>
        <begin position="446"/>
        <end position="516"/>
    </location>
</feature>
<organism evidence="8">
    <name type="scientific">Desulfitobacterium hafniense</name>
    <name type="common">Desulfitobacterium frappieri</name>
    <dbReference type="NCBI Taxonomy" id="49338"/>
    <lineage>
        <taxon>Bacteria</taxon>
        <taxon>Bacillati</taxon>
        <taxon>Bacillota</taxon>
        <taxon>Clostridia</taxon>
        <taxon>Eubacteriales</taxon>
        <taxon>Desulfitobacteriaceae</taxon>
        <taxon>Desulfitobacterium</taxon>
    </lineage>
</organism>
<name>A0A098B3Z1_DESHA</name>
<keyword evidence="3" id="KW-0472">Membrane</keyword>
<evidence type="ECO:0000259" key="7">
    <source>
        <dbReference type="Pfam" id="PF25997"/>
    </source>
</evidence>
<evidence type="ECO:0000256" key="1">
    <source>
        <dbReference type="ARBA" id="ARBA00004196"/>
    </source>
</evidence>
<evidence type="ECO:0000256" key="2">
    <source>
        <dbReference type="ARBA" id="ARBA00023054"/>
    </source>
</evidence>
<evidence type="ECO:0000313" key="8">
    <source>
        <dbReference type="EMBL" id="CDX03593.1"/>
    </source>
</evidence>
<dbReference type="InterPro" id="IPR058792">
    <property type="entry name" value="Beta-barrel_RND_2"/>
</dbReference>
<keyword evidence="2" id="KW-0175">Coiled coil</keyword>
<feature type="domain" description="Multidrug resistance protein MdtA-like barrel-sandwich hybrid" evidence="4">
    <location>
        <begin position="263"/>
        <end position="437"/>
    </location>
</feature>
<feature type="domain" description="YknX-like beta-barrel" evidence="6">
    <location>
        <begin position="139"/>
        <end position="225"/>
    </location>
</feature>
<dbReference type="InterPro" id="IPR058636">
    <property type="entry name" value="Beta-barrel_YknX"/>
</dbReference>
<evidence type="ECO:0000259" key="5">
    <source>
        <dbReference type="Pfam" id="PF25954"/>
    </source>
</evidence>
<dbReference type="InterPro" id="IPR050465">
    <property type="entry name" value="UPF0194_transport"/>
</dbReference>
<dbReference type="GO" id="GO:0030313">
    <property type="term" value="C:cell envelope"/>
    <property type="evidence" value="ECO:0007669"/>
    <property type="project" value="UniProtKB-SubCell"/>
</dbReference>
<protein>
    <submittedName>
        <fullName evidence="8">Auxiliary transport protein, membrane fusion protein protein</fullName>
    </submittedName>
</protein>
<keyword evidence="3" id="KW-1133">Transmembrane helix</keyword>
<dbReference type="SUPFAM" id="SSF111369">
    <property type="entry name" value="HlyD-like secretion proteins"/>
    <property type="match status" value="3"/>
</dbReference>
<dbReference type="Gene3D" id="2.40.50.100">
    <property type="match status" value="2"/>
</dbReference>
<feature type="transmembrane region" description="Helical" evidence="3">
    <location>
        <begin position="26"/>
        <end position="46"/>
    </location>
</feature>
<dbReference type="PATRIC" id="fig|49338.4.peg.3978"/>
<dbReference type="Pfam" id="PF25917">
    <property type="entry name" value="BSH_RND"/>
    <property type="match status" value="1"/>
</dbReference>
<dbReference type="AlphaFoldDB" id="A0A098B3Z1"/>
<dbReference type="Gene3D" id="2.40.30.170">
    <property type="match status" value="2"/>
</dbReference>
<evidence type="ECO:0000259" key="4">
    <source>
        <dbReference type="Pfam" id="PF25917"/>
    </source>
</evidence>
<evidence type="ECO:0000256" key="3">
    <source>
        <dbReference type="SAM" id="Phobius"/>
    </source>
</evidence>
<comment type="subcellular location">
    <subcellularLocation>
        <location evidence="1">Cell envelope</location>
    </subcellularLocation>
</comment>
<dbReference type="Pfam" id="PF25954">
    <property type="entry name" value="Beta-barrel_RND_2"/>
    <property type="match status" value="1"/>
</dbReference>
<proteinExistence type="predicted"/>
<accession>A0A098B3Z1</accession>
<dbReference type="InterPro" id="IPR058625">
    <property type="entry name" value="MdtA-like_BSH"/>
</dbReference>
<dbReference type="GO" id="GO:0055085">
    <property type="term" value="P:transmembrane transport"/>
    <property type="evidence" value="ECO:0007669"/>
    <property type="project" value="InterPro"/>
</dbReference>
<dbReference type="Pfam" id="PF25990">
    <property type="entry name" value="Beta-barrel_YknX"/>
    <property type="match status" value="1"/>
</dbReference>
<gene>
    <name evidence="8" type="ORF">DPCES_3707</name>
</gene>
<dbReference type="InterPro" id="IPR058635">
    <property type="entry name" value="BSH_YhbJ"/>
</dbReference>
<feature type="domain" description="YhbJ barrel-sandwich hybrid" evidence="7">
    <location>
        <begin position="64"/>
        <end position="131"/>
    </location>
</feature>
<evidence type="ECO:0000259" key="6">
    <source>
        <dbReference type="Pfam" id="PF25990"/>
    </source>
</evidence>
<sequence length="517" mass="55379">MGVQLKSEEQQQLKEQVKGKKSRKGIVLAILTVIVLIAGCAGFYYFNENSRYFTTDNAKVTAKMYTITPNASGELLEWKVKEGDLVEKNQVLGRQAVLPYITSPIQGTVIKNNSIQGQAVTPASQLAVIADTDHLYIGVNIEETDIARIKVGQRVDVKLDAYPGVTFPGRVQEIDRATQTYFSGASSFSTSGTYAKVTQLIPVKVVIDNQDNLPLTFGMNATVKIHIKEEPVNTPSGAQGGENTDSQQAVHYSSVLEAAEQMGIIPNVAGKVSKINVSIGQRVEKGDVLFQLDSTDLELQVKQATANYNAAAASYNHNKASYDSQTAVTPAQIAYNEAMDNYIRIKALYDGGAVSEVELNNAQDKVEITHAQLQTAQNSAKGAVDAAAAQMASAQAGLDIAQKKLDDCIVRAPMAGEVAAKTIEVGMMASPQAAAMTLVNTQQVKVHINVTETNIAKIKVGSTAEVKVQAINAAAQGKVVNIAPASDAKTGMFQIEILLENPDSLFKAGMICDVELR</sequence>
<dbReference type="PANTHER" id="PTHR32347">
    <property type="entry name" value="EFFLUX SYSTEM COMPONENT YKNX-RELATED"/>
    <property type="match status" value="1"/>
</dbReference>
<keyword evidence="3" id="KW-0812">Transmembrane</keyword>
<dbReference type="EMBL" id="LK996017">
    <property type="protein sequence ID" value="CDX03593.1"/>
    <property type="molecule type" value="Genomic_DNA"/>
</dbReference>
<dbReference type="PANTHER" id="PTHR32347:SF14">
    <property type="entry name" value="EFFLUX SYSTEM COMPONENT YKNX-RELATED"/>
    <property type="match status" value="1"/>
</dbReference>
<dbReference type="RefSeq" id="WP_144675897.1">
    <property type="nucleotide sequence ID" value="NZ_JAYFNZ010000015.1"/>
</dbReference>
<dbReference type="Pfam" id="PF25997">
    <property type="entry name" value="BSH_YhbJ"/>
    <property type="match status" value="1"/>
</dbReference>
<reference evidence="8" key="1">
    <citation type="submission" date="2014-07" db="EMBL/GenBank/DDBJ databases">
        <authorList>
            <person name="Hornung V.Bastian."/>
        </authorList>
    </citation>
    <scope>NUCLEOTIDE SEQUENCE</scope>
    <source>
        <strain evidence="8">PCE-S</strain>
    </source>
</reference>